<evidence type="ECO:0000313" key="2">
    <source>
        <dbReference type="Proteomes" id="UP000807342"/>
    </source>
</evidence>
<dbReference type="Proteomes" id="UP000807342">
    <property type="component" value="Unassembled WGS sequence"/>
</dbReference>
<dbReference type="EMBL" id="MU151244">
    <property type="protein sequence ID" value="KAF9446469.1"/>
    <property type="molecule type" value="Genomic_DNA"/>
</dbReference>
<name>A0A9P6C2F6_9AGAR</name>
<keyword evidence="2" id="KW-1185">Reference proteome</keyword>
<organism evidence="1 2">
    <name type="scientific">Macrolepiota fuliginosa MF-IS2</name>
    <dbReference type="NCBI Taxonomy" id="1400762"/>
    <lineage>
        <taxon>Eukaryota</taxon>
        <taxon>Fungi</taxon>
        <taxon>Dikarya</taxon>
        <taxon>Basidiomycota</taxon>
        <taxon>Agaricomycotina</taxon>
        <taxon>Agaricomycetes</taxon>
        <taxon>Agaricomycetidae</taxon>
        <taxon>Agaricales</taxon>
        <taxon>Agaricineae</taxon>
        <taxon>Agaricaceae</taxon>
        <taxon>Macrolepiota</taxon>
    </lineage>
</organism>
<comment type="caution">
    <text evidence="1">The sequence shown here is derived from an EMBL/GenBank/DDBJ whole genome shotgun (WGS) entry which is preliminary data.</text>
</comment>
<gene>
    <name evidence="1" type="ORF">P691DRAFT_803927</name>
</gene>
<protein>
    <submittedName>
        <fullName evidence="1">Uncharacterized protein</fullName>
    </submittedName>
</protein>
<evidence type="ECO:0000313" key="1">
    <source>
        <dbReference type="EMBL" id="KAF9446469.1"/>
    </source>
</evidence>
<sequence length="63" mass="7040">MTYTPFSPNPIAPPSLTHPFTHAQCLTIDHITSTRILYIPLQTILCKYISVDAEVYPKPRLGG</sequence>
<dbReference type="AlphaFoldDB" id="A0A9P6C2F6"/>
<proteinExistence type="predicted"/>
<reference evidence="1" key="1">
    <citation type="submission" date="2020-11" db="EMBL/GenBank/DDBJ databases">
        <authorList>
            <consortium name="DOE Joint Genome Institute"/>
            <person name="Ahrendt S."/>
            <person name="Riley R."/>
            <person name="Andreopoulos W."/>
            <person name="Labutti K."/>
            <person name="Pangilinan J."/>
            <person name="Ruiz-Duenas F.J."/>
            <person name="Barrasa J.M."/>
            <person name="Sanchez-Garcia M."/>
            <person name="Camarero S."/>
            <person name="Miyauchi S."/>
            <person name="Serrano A."/>
            <person name="Linde D."/>
            <person name="Babiker R."/>
            <person name="Drula E."/>
            <person name="Ayuso-Fernandez I."/>
            <person name="Pacheco R."/>
            <person name="Padilla G."/>
            <person name="Ferreira P."/>
            <person name="Barriuso J."/>
            <person name="Kellner H."/>
            <person name="Castanera R."/>
            <person name="Alfaro M."/>
            <person name="Ramirez L."/>
            <person name="Pisabarro A.G."/>
            <person name="Kuo A."/>
            <person name="Tritt A."/>
            <person name="Lipzen A."/>
            <person name="He G."/>
            <person name="Yan M."/>
            <person name="Ng V."/>
            <person name="Cullen D."/>
            <person name="Martin F."/>
            <person name="Rosso M.-N."/>
            <person name="Henrissat B."/>
            <person name="Hibbett D."/>
            <person name="Martinez A.T."/>
            <person name="Grigoriev I.V."/>
        </authorList>
    </citation>
    <scope>NUCLEOTIDE SEQUENCE</scope>
    <source>
        <strain evidence="1">MF-IS2</strain>
    </source>
</reference>
<accession>A0A9P6C2F6</accession>